<feature type="transmembrane region" description="Helical" evidence="1">
    <location>
        <begin position="179"/>
        <end position="201"/>
    </location>
</feature>
<dbReference type="Pfam" id="PF19877">
    <property type="entry name" value="DUF6350"/>
    <property type="match status" value="1"/>
</dbReference>
<keyword evidence="1" id="KW-0472">Membrane</keyword>
<gene>
    <name evidence="2" type="ORF">EBT44_03925</name>
</gene>
<feature type="transmembrane region" description="Helical" evidence="1">
    <location>
        <begin position="207"/>
        <end position="227"/>
    </location>
</feature>
<sequence length="371" mass="39107">MARPLVAGASEGVRAALSTFIPLALIVLVAWATAGSLSGQMADALRGSFWIWLGAHHLTFSLALPPSGLPGVLSFLPLGALIFPFVAFRGALNRIHRQFGGQEGEFSLGIKQRQGIVGLGITYTGILILASFGSRSPEVHPRWWWAPVIVASLIFAAQFSLTVPTGAPSLLRDLTRISVLVIGALLGIGALVYSLSLLFHFAVVRDLYAVLDAGIIGGVLLTILGILTLPNMAISSLSYLLGSGFSIGSGTLISPGVHRLNEIPAFPLLGAIPTTVHPYLYLGALIGIGTGIFLSTILQRTSIHENRLGVIGYPILLTGVIFLLTLLSNGSVLGGALSTVGPSLWQFPLLFLVEVSLGMGLKFSFDKWGPK</sequence>
<reference evidence="2" key="1">
    <citation type="submission" date="2018-10" db="EMBL/GenBank/DDBJ databases">
        <title>Iterative Subtractive Binning of Freshwater Chronoseries Metagenomes Recovers Nearly Complete Genomes from over Four Hundred Novel Species.</title>
        <authorList>
            <person name="Rodriguez-R L.M."/>
            <person name="Tsementzi D."/>
            <person name="Luo C."/>
            <person name="Konstantinidis K.T."/>
        </authorList>
    </citation>
    <scope>NUCLEOTIDE SEQUENCE</scope>
    <source>
        <strain evidence="2">WB5_2A_028</strain>
    </source>
</reference>
<feature type="transmembrane region" description="Helical" evidence="1">
    <location>
        <begin position="72"/>
        <end position="92"/>
    </location>
</feature>
<comment type="caution">
    <text evidence="2">The sequence shown here is derived from an EMBL/GenBank/DDBJ whole genome shotgun (WGS) entry which is preliminary data.</text>
</comment>
<feature type="transmembrane region" description="Helical" evidence="1">
    <location>
        <begin position="310"/>
        <end position="332"/>
    </location>
</feature>
<dbReference type="EMBL" id="RFXN01000041">
    <property type="protein sequence ID" value="NBR93970.1"/>
    <property type="molecule type" value="Genomic_DNA"/>
</dbReference>
<accession>A0A965LL27</accession>
<protein>
    <submittedName>
        <fullName evidence="2">Uncharacterized protein</fullName>
    </submittedName>
</protein>
<keyword evidence="1" id="KW-1133">Transmembrane helix</keyword>
<proteinExistence type="predicted"/>
<keyword evidence="1" id="KW-0812">Transmembrane</keyword>
<dbReference type="Proteomes" id="UP000740727">
    <property type="component" value="Unassembled WGS sequence"/>
</dbReference>
<feature type="transmembrane region" description="Helical" evidence="1">
    <location>
        <begin position="113"/>
        <end position="132"/>
    </location>
</feature>
<feature type="transmembrane region" description="Helical" evidence="1">
    <location>
        <begin position="144"/>
        <end position="167"/>
    </location>
</feature>
<feature type="transmembrane region" description="Helical" evidence="1">
    <location>
        <begin position="278"/>
        <end position="298"/>
    </location>
</feature>
<evidence type="ECO:0000313" key="2">
    <source>
        <dbReference type="EMBL" id="NBR93970.1"/>
    </source>
</evidence>
<feature type="transmembrane region" description="Helical" evidence="1">
    <location>
        <begin position="15"/>
        <end position="37"/>
    </location>
</feature>
<feature type="transmembrane region" description="Helical" evidence="1">
    <location>
        <begin position="344"/>
        <end position="365"/>
    </location>
</feature>
<organism evidence="2 3">
    <name type="scientific">Candidatus Fonsibacter lacus</name>
    <dbReference type="NCBI Taxonomy" id="2576439"/>
    <lineage>
        <taxon>Bacteria</taxon>
        <taxon>Pseudomonadati</taxon>
        <taxon>Pseudomonadota</taxon>
        <taxon>Alphaproteobacteria</taxon>
        <taxon>Candidatus Pelagibacterales</taxon>
        <taxon>Candidatus Pelagibacterales incertae sedis</taxon>
        <taxon>Candidatus Fonsibacter</taxon>
    </lineage>
</organism>
<name>A0A965LL27_9PROT</name>
<dbReference type="AlphaFoldDB" id="A0A965LL27"/>
<evidence type="ECO:0000313" key="3">
    <source>
        <dbReference type="Proteomes" id="UP000740727"/>
    </source>
</evidence>
<evidence type="ECO:0000256" key="1">
    <source>
        <dbReference type="SAM" id="Phobius"/>
    </source>
</evidence>
<feature type="transmembrane region" description="Helical" evidence="1">
    <location>
        <begin position="239"/>
        <end position="258"/>
    </location>
</feature>
<dbReference type="InterPro" id="IPR045931">
    <property type="entry name" value="DUF6350"/>
</dbReference>